<dbReference type="Proteomes" id="UP000295573">
    <property type="component" value="Unassembled WGS sequence"/>
</dbReference>
<sequence>MSGVSSGKLAVIALAANLTACALVGTTLLVARSSDGEATAAPPTSSTPASTTPSTTPTVEPSEPTTPTSSPSPTTPSPTKPGVPAGFQPASAPGGLTTLIPSGWPAKPQANRSTAMQATNPAQPTSFLRYGGSASPPGSLLAIQTQGERGFAGKYPGYQRLALTPGKWRGHESVTWEFEFNTAAGRKHVNSIYWRVGRVDYVLYASSLVTNWPTMKAIYTTALGATKP</sequence>
<keyword evidence="4" id="KW-1185">Reference proteome</keyword>
<evidence type="ECO:0000256" key="2">
    <source>
        <dbReference type="SAM" id="SignalP"/>
    </source>
</evidence>
<feature type="region of interest" description="Disordered" evidence="1">
    <location>
        <begin position="35"/>
        <end position="117"/>
    </location>
</feature>
<accession>A0A4V2S4D1</accession>
<feature type="signal peptide" evidence="2">
    <location>
        <begin position="1"/>
        <end position="22"/>
    </location>
</feature>
<comment type="caution">
    <text evidence="3">The sequence shown here is derived from an EMBL/GenBank/DDBJ whole genome shotgun (WGS) entry which is preliminary data.</text>
</comment>
<organism evidence="3 4">
    <name type="scientific">Kribbella antiqua</name>
    <dbReference type="NCBI Taxonomy" id="2512217"/>
    <lineage>
        <taxon>Bacteria</taxon>
        <taxon>Bacillati</taxon>
        <taxon>Actinomycetota</taxon>
        <taxon>Actinomycetes</taxon>
        <taxon>Propionibacteriales</taxon>
        <taxon>Kribbellaceae</taxon>
        <taxon>Kribbella</taxon>
    </lineage>
</organism>
<protein>
    <recommendedName>
        <fullName evidence="5">Serine/threonine protein kinase</fullName>
    </recommendedName>
</protein>
<evidence type="ECO:0008006" key="5">
    <source>
        <dbReference type="Google" id="ProtNLM"/>
    </source>
</evidence>
<dbReference type="OrthoDB" id="3677240at2"/>
<gene>
    <name evidence="3" type="ORF">EV646_105357</name>
</gene>
<evidence type="ECO:0000313" key="4">
    <source>
        <dbReference type="Proteomes" id="UP000295573"/>
    </source>
</evidence>
<reference evidence="3 4" key="1">
    <citation type="journal article" date="2015" name="Stand. Genomic Sci.">
        <title>Genomic Encyclopedia of Bacterial and Archaeal Type Strains, Phase III: the genomes of soil and plant-associated and newly described type strains.</title>
        <authorList>
            <person name="Whitman W.B."/>
            <person name="Woyke T."/>
            <person name="Klenk H.P."/>
            <person name="Zhou Y."/>
            <person name="Lilburn T.G."/>
            <person name="Beck B.J."/>
            <person name="De Vos P."/>
            <person name="Vandamme P."/>
            <person name="Eisen J.A."/>
            <person name="Garrity G."/>
            <person name="Hugenholtz P."/>
            <person name="Kyrpides N.C."/>
        </authorList>
    </citation>
    <scope>NUCLEOTIDE SEQUENCE [LARGE SCALE GENOMIC DNA]</scope>
    <source>
        <strain evidence="3 4">VKM Ac-2541</strain>
    </source>
</reference>
<proteinExistence type="predicted"/>
<dbReference type="RefSeq" id="WP_132149561.1">
    <property type="nucleotide sequence ID" value="NZ_SLWR01000005.1"/>
</dbReference>
<dbReference type="EMBL" id="SLWR01000005">
    <property type="protein sequence ID" value="TCO47800.1"/>
    <property type="molecule type" value="Genomic_DNA"/>
</dbReference>
<evidence type="ECO:0000313" key="3">
    <source>
        <dbReference type="EMBL" id="TCO47800.1"/>
    </source>
</evidence>
<feature type="compositionally biased region" description="Low complexity" evidence="1">
    <location>
        <begin position="37"/>
        <end position="72"/>
    </location>
</feature>
<keyword evidence="2" id="KW-0732">Signal</keyword>
<feature type="chain" id="PRO_5038448191" description="Serine/threonine protein kinase" evidence="2">
    <location>
        <begin position="23"/>
        <end position="228"/>
    </location>
</feature>
<evidence type="ECO:0000256" key="1">
    <source>
        <dbReference type="SAM" id="MobiDB-lite"/>
    </source>
</evidence>
<name>A0A4V2S4D1_9ACTN</name>
<dbReference type="AlphaFoldDB" id="A0A4V2S4D1"/>